<feature type="transmembrane region" description="Helical" evidence="5">
    <location>
        <begin position="72"/>
        <end position="91"/>
    </location>
</feature>
<gene>
    <name evidence="7" type="ORF">D7003_14050</name>
</gene>
<evidence type="ECO:0000256" key="2">
    <source>
        <dbReference type="ARBA" id="ARBA00022692"/>
    </source>
</evidence>
<accession>A0A3N0BT49</accession>
<dbReference type="AlphaFoldDB" id="A0A3N0BT49"/>
<feature type="transmembrane region" description="Helical" evidence="5">
    <location>
        <begin position="207"/>
        <end position="225"/>
    </location>
</feature>
<keyword evidence="8" id="KW-1185">Reference proteome</keyword>
<dbReference type="PROSITE" id="PS50801">
    <property type="entry name" value="STAS"/>
    <property type="match status" value="1"/>
</dbReference>
<comment type="caution">
    <text evidence="7">The sequence shown here is derived from an EMBL/GenBank/DDBJ whole genome shotgun (WGS) entry which is preliminary data.</text>
</comment>
<dbReference type="InterPro" id="IPR011547">
    <property type="entry name" value="SLC26A/SulP_dom"/>
</dbReference>
<evidence type="ECO:0000256" key="4">
    <source>
        <dbReference type="ARBA" id="ARBA00023136"/>
    </source>
</evidence>
<dbReference type="PANTHER" id="PTHR11814">
    <property type="entry name" value="SULFATE TRANSPORTER"/>
    <property type="match status" value="1"/>
</dbReference>
<dbReference type="EMBL" id="RBED01000114">
    <property type="protein sequence ID" value="RNL52050.1"/>
    <property type="molecule type" value="Genomic_DNA"/>
</dbReference>
<protein>
    <submittedName>
        <fullName evidence="7">STAS domain-containing protein</fullName>
    </submittedName>
</protein>
<dbReference type="InterPro" id="IPR001902">
    <property type="entry name" value="SLC26A/SulP_fam"/>
</dbReference>
<dbReference type="CDD" id="cd07042">
    <property type="entry name" value="STAS_SulP_like_sulfate_transporter"/>
    <property type="match status" value="1"/>
</dbReference>
<evidence type="ECO:0000259" key="6">
    <source>
        <dbReference type="PROSITE" id="PS50801"/>
    </source>
</evidence>
<sequence length="585" mass="60134">MLGNTNAFCKVSSADRDYAGTVRGNWIRSGPPGARLLAGYQRPWLKSDLAAGAALSAVLIPAGMAYAEASGLPAVTGLYASVVPLLAYAVFGPSRVLIVGPDSALAPMIAAAIVPLAAGNSNRAVALAGVLALMIGVILLAGRVFRLGFVTGLLSKPIRVGYLNGIAVTVILSQLPKFLGIPSPGGTLVENAAGTLRAVLQAEVNPLAVLFGTGTAALIAGARFLPWKLPGVLVAVVAATAGAAVLDLTAALPMVGALPGGLPGPALGGVTLDEVYWLLGPAAGIALIAFADTSVLSRSLAARDSVTVDGNGEMGALGVVNVASGLFGGFPVSGSTSRTPVALAAGAKSPLSGVIAAALVVLFMLVLPGVTAYLPSSTLAVVVMVAASSVIDWRTLVRLFRMSRVEAALLVATFLGVAFAGVLEGVMVAIGLSLVAFIRRAWDPYRTELASVEDVPGFHDVNRHPEGQRITGLVIARFDAPLFFANGAVFTEHIRTLVAHAPGPVRCVIVASEAITDLDTTALDDLVELDDELDRLGISLVFAEMKGPVKDRLIRFGVSSRFGPGHFFPTVSNAVRSYKRDYDIP</sequence>
<keyword evidence="4 5" id="KW-0472">Membrane</keyword>
<dbReference type="InterPro" id="IPR002645">
    <property type="entry name" value="STAS_dom"/>
</dbReference>
<feature type="transmembrane region" description="Helical" evidence="5">
    <location>
        <begin position="353"/>
        <end position="373"/>
    </location>
</feature>
<dbReference type="Pfam" id="PF00916">
    <property type="entry name" value="Sulfate_transp"/>
    <property type="match status" value="1"/>
</dbReference>
<dbReference type="GO" id="GO:0055085">
    <property type="term" value="P:transmembrane transport"/>
    <property type="evidence" value="ECO:0007669"/>
    <property type="project" value="InterPro"/>
</dbReference>
<dbReference type="SUPFAM" id="SSF52091">
    <property type="entry name" value="SpoIIaa-like"/>
    <property type="match status" value="1"/>
</dbReference>
<feature type="transmembrane region" description="Helical" evidence="5">
    <location>
        <begin position="98"/>
        <end position="118"/>
    </location>
</feature>
<evidence type="ECO:0000313" key="8">
    <source>
        <dbReference type="Proteomes" id="UP000273807"/>
    </source>
</evidence>
<feature type="transmembrane region" description="Helical" evidence="5">
    <location>
        <begin position="232"/>
        <end position="255"/>
    </location>
</feature>
<reference evidence="7 8" key="1">
    <citation type="submission" date="2018-10" db="EMBL/GenBank/DDBJ databases">
        <title>Genome sequencing of Arthrobacter oryzae TNB02.</title>
        <authorList>
            <person name="Cho Y.-J."/>
            <person name="Cho A."/>
            <person name="Kim O.-S."/>
        </authorList>
    </citation>
    <scope>NUCLEOTIDE SEQUENCE [LARGE SCALE GENOMIC DNA]</scope>
    <source>
        <strain evidence="7 8">TNB02</strain>
    </source>
</reference>
<feature type="transmembrane region" description="Helical" evidence="5">
    <location>
        <begin position="409"/>
        <end position="438"/>
    </location>
</feature>
<dbReference type="Proteomes" id="UP000273807">
    <property type="component" value="Unassembled WGS sequence"/>
</dbReference>
<evidence type="ECO:0000256" key="5">
    <source>
        <dbReference type="SAM" id="Phobius"/>
    </source>
</evidence>
<dbReference type="GO" id="GO:0016020">
    <property type="term" value="C:membrane"/>
    <property type="evidence" value="ECO:0007669"/>
    <property type="project" value="UniProtKB-SubCell"/>
</dbReference>
<evidence type="ECO:0000256" key="1">
    <source>
        <dbReference type="ARBA" id="ARBA00004141"/>
    </source>
</evidence>
<feature type="domain" description="STAS" evidence="6">
    <location>
        <begin position="463"/>
        <end position="578"/>
    </location>
</feature>
<dbReference type="Pfam" id="PF01740">
    <property type="entry name" value="STAS"/>
    <property type="match status" value="1"/>
</dbReference>
<evidence type="ECO:0000256" key="3">
    <source>
        <dbReference type="ARBA" id="ARBA00022989"/>
    </source>
</evidence>
<dbReference type="InterPro" id="IPR036513">
    <property type="entry name" value="STAS_dom_sf"/>
</dbReference>
<keyword evidence="3 5" id="KW-1133">Transmembrane helix</keyword>
<feature type="transmembrane region" description="Helical" evidence="5">
    <location>
        <begin position="124"/>
        <end position="145"/>
    </location>
</feature>
<comment type="subcellular location">
    <subcellularLocation>
        <location evidence="1">Membrane</location>
        <topology evidence="1">Multi-pass membrane protein</topology>
    </subcellularLocation>
</comment>
<proteinExistence type="predicted"/>
<name>A0A3N0BT49_9MICC</name>
<feature type="transmembrane region" description="Helical" evidence="5">
    <location>
        <begin position="275"/>
        <end position="296"/>
    </location>
</feature>
<dbReference type="OrthoDB" id="9769739at2"/>
<keyword evidence="2 5" id="KW-0812">Transmembrane</keyword>
<organism evidence="7 8">
    <name type="scientific">Arthrobacter oryzae</name>
    <dbReference type="NCBI Taxonomy" id="409290"/>
    <lineage>
        <taxon>Bacteria</taxon>
        <taxon>Bacillati</taxon>
        <taxon>Actinomycetota</taxon>
        <taxon>Actinomycetes</taxon>
        <taxon>Micrococcales</taxon>
        <taxon>Micrococcaceae</taxon>
        <taxon>Arthrobacter</taxon>
    </lineage>
</organism>
<evidence type="ECO:0000313" key="7">
    <source>
        <dbReference type="EMBL" id="RNL52050.1"/>
    </source>
</evidence>
<dbReference type="Gene3D" id="3.30.750.24">
    <property type="entry name" value="STAS domain"/>
    <property type="match status" value="1"/>
</dbReference>